<evidence type="ECO:0000256" key="2">
    <source>
        <dbReference type="ARBA" id="ARBA00022857"/>
    </source>
</evidence>
<evidence type="ECO:0000256" key="3">
    <source>
        <dbReference type="ARBA" id="ARBA00023002"/>
    </source>
</evidence>
<comment type="pathway">
    <text evidence="5">Nucleotide-sugar biosynthesis; GDP-L-fucose biosynthesis via de novo pathway; GDP-L-fucose from GDP-alpha-D-mannose: step 2/2.</text>
</comment>
<feature type="binding site" evidence="5">
    <location>
        <position position="140"/>
    </location>
    <ligand>
        <name>NADP(+)</name>
        <dbReference type="ChEBI" id="CHEBI:58349"/>
    </ligand>
</feature>
<gene>
    <name evidence="5" type="primary">fcl</name>
    <name evidence="7" type="ORF">CCUN_1147</name>
</gene>
<evidence type="ECO:0000256" key="5">
    <source>
        <dbReference type="HAMAP-Rule" id="MF_00956"/>
    </source>
</evidence>
<dbReference type="UniPathway" id="UPA00128">
    <property type="reaction ID" value="UER00191"/>
</dbReference>
<feature type="domain" description="NAD-dependent epimerase/dehydratase" evidence="6">
    <location>
        <begin position="231"/>
        <end position="281"/>
    </location>
</feature>
<name>A0A1W6BXD4_9BACT</name>
<comment type="caution">
    <text evidence="5">Lacks conserved residue(s) required for the propagation of feature annotation.</text>
</comment>
<keyword evidence="4 5" id="KW-0413">Isomerase</keyword>
<feature type="binding site" evidence="5">
    <location>
        <begin position="11"/>
        <end position="17"/>
    </location>
    <ligand>
        <name>NADP(+)</name>
        <dbReference type="ChEBI" id="CHEBI:58349"/>
    </ligand>
</feature>
<dbReference type="InterPro" id="IPR036291">
    <property type="entry name" value="NAD(P)-bd_dom_sf"/>
</dbReference>
<comment type="similarity">
    <text evidence="1 5">Belongs to the NAD(P)-dependent epimerase/dehydratase family. Fucose synthase subfamily.</text>
</comment>
<feature type="site" description="Important for catalytic activity" evidence="5">
    <location>
        <position position="107"/>
    </location>
</feature>
<dbReference type="InterPro" id="IPR028614">
    <property type="entry name" value="GDP_fucose/colitose_synth"/>
</dbReference>
<dbReference type="eggNOG" id="COG0451">
    <property type="taxonomic scope" value="Bacteria"/>
</dbReference>
<feature type="binding site" evidence="5">
    <location>
        <position position="237"/>
    </location>
    <ligand>
        <name>substrate</name>
    </ligand>
</feature>
<keyword evidence="2 5" id="KW-0521">NADP</keyword>
<dbReference type="GO" id="GO:0016853">
    <property type="term" value="F:isomerase activity"/>
    <property type="evidence" value="ECO:0007669"/>
    <property type="project" value="UniProtKB-KW"/>
</dbReference>
<dbReference type="GO" id="GO:0050577">
    <property type="term" value="F:GDP-L-fucose synthase activity"/>
    <property type="evidence" value="ECO:0007669"/>
    <property type="project" value="UniProtKB-UniRule"/>
</dbReference>
<dbReference type="Gene3D" id="3.40.50.720">
    <property type="entry name" value="NAD(P)-binding Rossmann-like Domain"/>
    <property type="match status" value="1"/>
</dbReference>
<dbReference type="EC" id="1.1.1.271" evidence="5"/>
<evidence type="ECO:0000259" key="6">
    <source>
        <dbReference type="Pfam" id="PF01370"/>
    </source>
</evidence>
<feature type="active site" description="Proton donor/acceptor" evidence="5">
    <location>
        <position position="136"/>
    </location>
</feature>
<dbReference type="Pfam" id="PF01370">
    <property type="entry name" value="Epimerase"/>
    <property type="match status" value="2"/>
</dbReference>
<dbReference type="GO" id="GO:0070401">
    <property type="term" value="F:NADP+ binding"/>
    <property type="evidence" value="ECO:0007669"/>
    <property type="project" value="UniProtKB-UniRule"/>
</dbReference>
<feature type="binding site" evidence="5">
    <location>
        <position position="313"/>
    </location>
    <ligand>
        <name>substrate</name>
    </ligand>
</feature>
<evidence type="ECO:0000313" key="7">
    <source>
        <dbReference type="EMBL" id="ARJ56744.1"/>
    </source>
</evidence>
<reference evidence="7 8" key="1">
    <citation type="submission" date="2017-04" db="EMBL/GenBank/DDBJ databases">
        <title>Complete genome sequence of the Campylobacter cuniculorum type strain LMG24588.</title>
        <authorList>
            <person name="Miller W.G."/>
            <person name="Yee E."/>
            <person name="Revez J."/>
            <person name="Bono J.L."/>
            <person name="Rossi M."/>
        </authorList>
    </citation>
    <scope>NUCLEOTIDE SEQUENCE [LARGE SCALE GENOMIC DNA]</scope>
    <source>
        <strain evidence="7 8">LMG 24588</strain>
    </source>
</reference>
<sequence>MKKDSKIYIAGHRGTAGSALLENLKKQGFNNLVYKTHKELDLTQQEAVQEFFKKEKPEFVFLAAVLPCGAANVAQRADFIYENLMIQNNIIHSAYVNEVRKLIFYGSGYMYPEHSRNPLKEEYLFQGDLEYGAYSFAIAKIAGAAMCESYNIQYQTNFLTLVLNNLYGKTANFDFAKSRVLPALLRKIHLAKLLSEGQDEEVLKDLNHHTKEAFTNFNEAKEYLKSFGISKNSVEIWGTGQVRREFIHSDDLAEASIYFMQNIDFKNLYEKNPINTHINIGTGISYTIKEVAELIKELIGFKGAFVFNANRPDSTMDRVLDCTKAKNLGWQAKITLEQGVKMMYENYLNNMGGGDLNKSIFTLSLYQNLFQTYLQTDGSQSSLKTNLKFSNHKRVCNTNLSCNFDNANLCKVEVA</sequence>
<dbReference type="KEGG" id="ccun:CCUN_1147"/>
<dbReference type="InterPro" id="IPR001509">
    <property type="entry name" value="Epimerase_deHydtase"/>
</dbReference>
<dbReference type="GO" id="GO:0042351">
    <property type="term" value="P:'de novo' GDP-L-fucose biosynthetic process"/>
    <property type="evidence" value="ECO:0007669"/>
    <property type="project" value="UniProtKB-UniRule"/>
</dbReference>
<dbReference type="Proteomes" id="UP000192902">
    <property type="component" value="Chromosome"/>
</dbReference>
<organism evidence="7 8">
    <name type="scientific">Campylobacter cuniculorum DSM 23162 = LMG 24588</name>
    <dbReference type="NCBI Taxonomy" id="1121267"/>
    <lineage>
        <taxon>Bacteria</taxon>
        <taxon>Pseudomonadati</taxon>
        <taxon>Campylobacterota</taxon>
        <taxon>Epsilonproteobacteria</taxon>
        <taxon>Campylobacterales</taxon>
        <taxon>Campylobacteraceae</taxon>
        <taxon>Campylobacter</taxon>
    </lineage>
</organism>
<dbReference type="HAMAP" id="MF_00956">
    <property type="entry name" value="GDP_fucose_synth"/>
    <property type="match status" value="1"/>
</dbReference>
<dbReference type="STRING" id="1121267.CCUN_1147"/>
<keyword evidence="3 5" id="KW-0560">Oxidoreductase</keyword>
<keyword evidence="5" id="KW-0511">Multifunctional enzyme</keyword>
<dbReference type="AlphaFoldDB" id="A0A1W6BXD4"/>
<accession>A0A1W6BXD4</accession>
<feature type="binding site" evidence="5">
    <location>
        <position position="244"/>
    </location>
    <ligand>
        <name>substrate</name>
    </ligand>
</feature>
<comment type="catalytic activity">
    <reaction evidence="5">
        <text>GDP-beta-L-fucose + NADP(+) = GDP-4-dehydro-alpha-D-rhamnose + NADPH + H(+)</text>
        <dbReference type="Rhea" id="RHEA:18885"/>
        <dbReference type="ChEBI" id="CHEBI:15378"/>
        <dbReference type="ChEBI" id="CHEBI:57273"/>
        <dbReference type="ChEBI" id="CHEBI:57783"/>
        <dbReference type="ChEBI" id="CHEBI:57964"/>
        <dbReference type="ChEBI" id="CHEBI:58349"/>
        <dbReference type="EC" id="1.1.1.271"/>
    </reaction>
</comment>
<evidence type="ECO:0000313" key="8">
    <source>
        <dbReference type="Proteomes" id="UP000192902"/>
    </source>
</evidence>
<dbReference type="PANTHER" id="PTHR43238">
    <property type="entry name" value="GDP-L-FUCOSE SYNTHASE"/>
    <property type="match status" value="1"/>
</dbReference>
<feature type="domain" description="NAD-dependent epimerase/dehydratase" evidence="6">
    <location>
        <begin position="7"/>
        <end position="205"/>
    </location>
</feature>
<dbReference type="Gene3D" id="3.90.25.10">
    <property type="entry name" value="UDP-galactose 4-epimerase, domain 1"/>
    <property type="match status" value="1"/>
</dbReference>
<evidence type="ECO:0000256" key="4">
    <source>
        <dbReference type="ARBA" id="ARBA00023235"/>
    </source>
</evidence>
<protein>
    <recommendedName>
        <fullName evidence="5">GDP-L-fucose synthase</fullName>
        <ecNumber evidence="5">1.1.1.271</ecNumber>
    </recommendedName>
    <alternativeName>
        <fullName evidence="5">GDP-4-keto-6-deoxy-D-mannose-3,5-epimerase-4-reductase</fullName>
    </alternativeName>
</protein>
<dbReference type="EMBL" id="CP020867">
    <property type="protein sequence ID" value="ARJ56744.1"/>
    <property type="molecule type" value="Genomic_DNA"/>
</dbReference>
<feature type="binding site" evidence="5">
    <location>
        <position position="187"/>
    </location>
    <ligand>
        <name>substrate</name>
    </ligand>
</feature>
<dbReference type="SUPFAM" id="SSF51735">
    <property type="entry name" value="NAD(P)-binding Rossmann-fold domains"/>
    <property type="match status" value="1"/>
</dbReference>
<evidence type="ECO:0000256" key="1">
    <source>
        <dbReference type="ARBA" id="ARBA00005959"/>
    </source>
</evidence>
<comment type="function">
    <text evidence="5">Catalyzes the two-step NADP-dependent conversion of GDP-4-dehydro-6-deoxy-D-mannose to GDP-fucose, involving an epimerase and a reductase reaction.</text>
</comment>
<dbReference type="PANTHER" id="PTHR43238:SF1">
    <property type="entry name" value="GDP-L-FUCOSE SYNTHASE"/>
    <property type="match status" value="1"/>
</dbReference>
<proteinExistence type="inferred from homology"/>